<sequence length="146" mass="16426">MSLIKIVDLIENSDCTTTPSTGLPSNLVPDDLADFYKHYSSAVFYPKAQYSFTILAPELERSDFVVMNEDLDDPDSANWYALVKCEDQVISIDLTPGPKFGYCYDSFWDSYPTADESTLVAKSFTELVEKIINSRGSNLFWIPGHT</sequence>
<name>A0A5E6MN04_PSEFL</name>
<proteinExistence type="predicted"/>
<protein>
    <submittedName>
        <fullName evidence="1">Antitoxin YokJ</fullName>
    </submittedName>
</protein>
<accession>A0A5E6MN04</accession>
<organism evidence="1">
    <name type="scientific">Pseudomonas fluorescens</name>
    <dbReference type="NCBI Taxonomy" id="294"/>
    <lineage>
        <taxon>Bacteria</taxon>
        <taxon>Pseudomonadati</taxon>
        <taxon>Pseudomonadota</taxon>
        <taxon>Gammaproteobacteria</taxon>
        <taxon>Pseudomonadales</taxon>
        <taxon>Pseudomonadaceae</taxon>
        <taxon>Pseudomonas</taxon>
    </lineage>
</organism>
<dbReference type="AlphaFoldDB" id="A0A5E6MN04"/>
<evidence type="ECO:0000313" key="1">
    <source>
        <dbReference type="EMBL" id="VVM13679.1"/>
    </source>
</evidence>
<reference evidence="1" key="1">
    <citation type="submission" date="2019-09" db="EMBL/GenBank/DDBJ databases">
        <authorList>
            <person name="Chandra G."/>
            <person name="Truman W A."/>
        </authorList>
    </citation>
    <scope>NUCLEOTIDE SEQUENCE</scope>
    <source>
        <strain evidence="1">PS683</strain>
    </source>
</reference>
<dbReference type="InterPro" id="IPR037883">
    <property type="entry name" value="Knr4/Smi1-like_sf"/>
</dbReference>
<gene>
    <name evidence="1" type="primary">yokJ</name>
    <name evidence="1" type="ORF">PS683_01974</name>
</gene>
<dbReference type="EMBL" id="LR700642">
    <property type="protein sequence ID" value="VVM13679.1"/>
    <property type="molecule type" value="Genomic_DNA"/>
</dbReference>
<dbReference type="SUPFAM" id="SSF160631">
    <property type="entry name" value="SMI1/KNR4-like"/>
    <property type="match status" value="1"/>
</dbReference>